<dbReference type="EMBL" id="LVVT01000007">
    <property type="protein sequence ID" value="TQS84136.1"/>
    <property type="molecule type" value="Genomic_DNA"/>
</dbReference>
<dbReference type="PANTHER" id="PTHR43540:SF6">
    <property type="entry name" value="ISOCHORISMATASE-LIKE DOMAIN-CONTAINING PROTEIN"/>
    <property type="match status" value="1"/>
</dbReference>
<gene>
    <name evidence="3" type="ORF">A3207_07440</name>
</gene>
<keyword evidence="1" id="KW-0378">Hydrolase</keyword>
<sequence length="174" mass="19914">MIDIPDKNERKLALVVVDVQKKFSVDVPFERQIENINKAARMFREADRPVIFIKYLGNSHGHPDMGPEGDEYFEGIVTDSSDITVYKRHMNSFRETELADVIKKSGCDNILIAGMITQYCVMSTYFAAFDNGLIPFLMKDAIISNDEKMNTAAEQLCKTYNFEEVKENLEKVKI</sequence>
<dbReference type="InterPro" id="IPR000868">
    <property type="entry name" value="Isochorismatase-like_dom"/>
</dbReference>
<dbReference type="InterPro" id="IPR036380">
    <property type="entry name" value="Isochorismatase-like_sf"/>
</dbReference>
<dbReference type="InterPro" id="IPR050272">
    <property type="entry name" value="Isochorismatase-like_hydrls"/>
</dbReference>
<dbReference type="GO" id="GO:0016787">
    <property type="term" value="F:hydrolase activity"/>
    <property type="evidence" value="ECO:0007669"/>
    <property type="project" value="UniProtKB-KW"/>
</dbReference>
<organism evidence="3 4">
    <name type="scientific">Candidatus Methanomassiliicoccus intestinalis</name>
    <dbReference type="NCBI Taxonomy" id="1406512"/>
    <lineage>
        <taxon>Archaea</taxon>
        <taxon>Methanobacteriati</taxon>
        <taxon>Thermoplasmatota</taxon>
        <taxon>Thermoplasmata</taxon>
        <taxon>Methanomassiliicoccales</taxon>
        <taxon>Methanomassiliicoccaceae</taxon>
        <taxon>Methanomassiliicoccus</taxon>
    </lineage>
</organism>
<reference evidence="3" key="1">
    <citation type="submission" date="2016-03" db="EMBL/GenBank/DDBJ databases">
        <authorList>
            <person name="Borrel G."/>
            <person name="Mccann A."/>
            <person name="O'Toole P.W."/>
        </authorList>
    </citation>
    <scope>NUCLEOTIDE SEQUENCE</scope>
    <source>
        <strain evidence="3">183</strain>
    </source>
</reference>
<name>A0A8J8PET2_9ARCH</name>
<dbReference type="Proteomes" id="UP000752814">
    <property type="component" value="Unassembled WGS sequence"/>
</dbReference>
<dbReference type="RefSeq" id="WP_400194918.1">
    <property type="nucleotide sequence ID" value="NZ_CAYAYE010000028.1"/>
</dbReference>
<dbReference type="PANTHER" id="PTHR43540">
    <property type="entry name" value="PEROXYUREIDOACRYLATE/UREIDOACRYLATE AMIDOHYDROLASE-RELATED"/>
    <property type="match status" value="1"/>
</dbReference>
<protein>
    <recommendedName>
        <fullName evidence="2">Isochorismatase-like domain-containing protein</fullName>
    </recommendedName>
</protein>
<comment type="caution">
    <text evidence="3">The sequence shown here is derived from an EMBL/GenBank/DDBJ whole genome shotgun (WGS) entry which is preliminary data.</text>
</comment>
<dbReference type="AlphaFoldDB" id="A0A8J8PET2"/>
<evidence type="ECO:0000259" key="2">
    <source>
        <dbReference type="Pfam" id="PF00857"/>
    </source>
</evidence>
<evidence type="ECO:0000256" key="1">
    <source>
        <dbReference type="ARBA" id="ARBA00022801"/>
    </source>
</evidence>
<dbReference type="Pfam" id="PF00857">
    <property type="entry name" value="Isochorismatase"/>
    <property type="match status" value="1"/>
</dbReference>
<proteinExistence type="predicted"/>
<feature type="domain" description="Isochorismatase-like" evidence="2">
    <location>
        <begin position="13"/>
        <end position="153"/>
    </location>
</feature>
<dbReference type="CDD" id="cd00431">
    <property type="entry name" value="cysteine_hydrolases"/>
    <property type="match status" value="1"/>
</dbReference>
<dbReference type="SUPFAM" id="SSF52499">
    <property type="entry name" value="Isochorismatase-like hydrolases"/>
    <property type="match status" value="1"/>
</dbReference>
<accession>A0A8J8PET2</accession>
<dbReference type="Gene3D" id="3.40.50.850">
    <property type="entry name" value="Isochorismatase-like"/>
    <property type="match status" value="1"/>
</dbReference>
<evidence type="ECO:0000313" key="3">
    <source>
        <dbReference type="EMBL" id="TQS84136.1"/>
    </source>
</evidence>
<evidence type="ECO:0000313" key="4">
    <source>
        <dbReference type="Proteomes" id="UP000752814"/>
    </source>
</evidence>